<evidence type="ECO:0000256" key="5">
    <source>
        <dbReference type="ARBA" id="ARBA00022989"/>
    </source>
</evidence>
<keyword evidence="9" id="KW-1185">Reference proteome</keyword>
<evidence type="ECO:0000256" key="1">
    <source>
        <dbReference type="ARBA" id="ARBA00004141"/>
    </source>
</evidence>
<organism evidence="8 9">
    <name type="scientific">Fistulifera solaris</name>
    <name type="common">Oleaginous diatom</name>
    <dbReference type="NCBI Taxonomy" id="1519565"/>
    <lineage>
        <taxon>Eukaryota</taxon>
        <taxon>Sar</taxon>
        <taxon>Stramenopiles</taxon>
        <taxon>Ochrophyta</taxon>
        <taxon>Bacillariophyta</taxon>
        <taxon>Bacillariophyceae</taxon>
        <taxon>Bacillariophycidae</taxon>
        <taxon>Naviculales</taxon>
        <taxon>Naviculaceae</taxon>
        <taxon>Fistulifera</taxon>
    </lineage>
</organism>
<dbReference type="Pfam" id="PF06105">
    <property type="entry name" value="Aph-1"/>
    <property type="match status" value="1"/>
</dbReference>
<keyword evidence="3 7" id="KW-0812">Transmembrane</keyword>
<feature type="transmembrane region" description="Helical" evidence="7">
    <location>
        <begin position="66"/>
        <end position="87"/>
    </location>
</feature>
<evidence type="ECO:0000313" key="8">
    <source>
        <dbReference type="EMBL" id="GAX16626.1"/>
    </source>
</evidence>
<evidence type="ECO:0000256" key="3">
    <source>
        <dbReference type="ARBA" id="ARBA00022692"/>
    </source>
</evidence>
<comment type="caution">
    <text evidence="8">The sequence shown here is derived from an EMBL/GenBank/DDBJ whole genome shotgun (WGS) entry which is preliminary data.</text>
</comment>
<dbReference type="InParanoid" id="A0A1Z5JRV4"/>
<gene>
    <name evidence="8" type="ORF">FisN_23Lh245</name>
</gene>
<dbReference type="PANTHER" id="PTHR12889">
    <property type="entry name" value="GAMMA-SECRETASE SUBUNIT APH-1"/>
    <property type="match status" value="1"/>
</dbReference>
<feature type="transmembrane region" description="Helical" evidence="7">
    <location>
        <begin position="187"/>
        <end position="210"/>
    </location>
</feature>
<evidence type="ECO:0000256" key="2">
    <source>
        <dbReference type="ARBA" id="ARBA00005577"/>
    </source>
</evidence>
<feature type="transmembrane region" description="Helical" evidence="7">
    <location>
        <begin position="34"/>
        <end position="60"/>
    </location>
</feature>
<keyword evidence="6 7" id="KW-0472">Membrane</keyword>
<comment type="subcellular location">
    <subcellularLocation>
        <location evidence="1">Membrane</location>
        <topology evidence="1">Multi-pass membrane protein</topology>
    </subcellularLocation>
</comment>
<evidence type="ECO:0000313" key="9">
    <source>
        <dbReference type="Proteomes" id="UP000198406"/>
    </source>
</evidence>
<evidence type="ECO:0000256" key="6">
    <source>
        <dbReference type="ARBA" id="ARBA00023136"/>
    </source>
</evidence>
<comment type="similarity">
    <text evidence="2">Belongs to the APH-1 family.</text>
</comment>
<dbReference type="InterPro" id="IPR009294">
    <property type="entry name" value="Aph-1"/>
</dbReference>
<reference evidence="8 9" key="1">
    <citation type="journal article" date="2015" name="Plant Cell">
        <title>Oil accumulation by the oleaginous diatom Fistulifera solaris as revealed by the genome and transcriptome.</title>
        <authorList>
            <person name="Tanaka T."/>
            <person name="Maeda Y."/>
            <person name="Veluchamy A."/>
            <person name="Tanaka M."/>
            <person name="Abida H."/>
            <person name="Marechal E."/>
            <person name="Bowler C."/>
            <person name="Muto M."/>
            <person name="Sunaga Y."/>
            <person name="Tanaka M."/>
            <person name="Yoshino T."/>
            <person name="Taniguchi T."/>
            <person name="Fukuda Y."/>
            <person name="Nemoto M."/>
            <person name="Matsumoto M."/>
            <person name="Wong P.S."/>
            <person name="Aburatani S."/>
            <person name="Fujibuchi W."/>
        </authorList>
    </citation>
    <scope>NUCLEOTIDE SEQUENCE [LARGE SCALE GENOMIC DNA]</scope>
    <source>
        <strain evidence="8 9">JPCC DA0580</strain>
    </source>
</reference>
<feature type="transmembrane region" description="Helical" evidence="7">
    <location>
        <begin position="144"/>
        <end position="167"/>
    </location>
</feature>
<proteinExistence type="inferred from homology"/>
<keyword evidence="5 7" id="KW-1133">Transmembrane helix</keyword>
<sequence length="314" mass="34306">MTEIALSLGCALMAFGPFVSLFALIIYQKAQLVIVVTTAAFFFLLGATPASFFWSIFHAIGLRGPLAAIIPGVFFQFVARCAFVSIYHKVERVIQVTLQKQLEEERYAEGGAGNSDASVRPVQRNREEWAEIVKLRLQLNDASCGVAAGVGFGGMHAVMFFGTLLASQMKNNVGVLYQESCPGMPSLAVSAIFACLFSILDVFWMLFTFFGMRRRLIYHRGTFDETGSRAIGGWFGNSRTGGNMALLLTLVSHFFSSVLTTSDYFKMGCTISLSSVGAVVLLTAYIFWAGVGRIYMPPAQSVILTNSLSRTHAE</sequence>
<evidence type="ECO:0000256" key="4">
    <source>
        <dbReference type="ARBA" id="ARBA00022976"/>
    </source>
</evidence>
<name>A0A1Z5JRV4_FISSO</name>
<feature type="transmembrane region" description="Helical" evidence="7">
    <location>
        <begin position="6"/>
        <end position="27"/>
    </location>
</feature>
<dbReference type="EMBL" id="BDSP01000108">
    <property type="protein sequence ID" value="GAX16626.1"/>
    <property type="molecule type" value="Genomic_DNA"/>
</dbReference>
<evidence type="ECO:0008006" key="10">
    <source>
        <dbReference type="Google" id="ProtNLM"/>
    </source>
</evidence>
<dbReference type="OrthoDB" id="6507463at2759"/>
<dbReference type="GO" id="GO:0007219">
    <property type="term" value="P:Notch signaling pathway"/>
    <property type="evidence" value="ECO:0007669"/>
    <property type="project" value="UniProtKB-KW"/>
</dbReference>
<evidence type="ECO:0000256" key="7">
    <source>
        <dbReference type="SAM" id="Phobius"/>
    </source>
</evidence>
<dbReference type="AlphaFoldDB" id="A0A1Z5JRV4"/>
<dbReference type="GO" id="GO:0016485">
    <property type="term" value="P:protein processing"/>
    <property type="evidence" value="ECO:0007669"/>
    <property type="project" value="InterPro"/>
</dbReference>
<keyword evidence="4" id="KW-0914">Notch signaling pathway</keyword>
<feature type="transmembrane region" description="Helical" evidence="7">
    <location>
        <begin position="271"/>
        <end position="291"/>
    </location>
</feature>
<dbReference type="Proteomes" id="UP000198406">
    <property type="component" value="Unassembled WGS sequence"/>
</dbReference>
<protein>
    <recommendedName>
        <fullName evidence="10">Transmembrane protein</fullName>
    </recommendedName>
</protein>
<dbReference type="GO" id="GO:0016020">
    <property type="term" value="C:membrane"/>
    <property type="evidence" value="ECO:0007669"/>
    <property type="project" value="UniProtKB-SubCell"/>
</dbReference>
<accession>A0A1Z5JRV4</accession>